<dbReference type="InterPro" id="IPR024524">
    <property type="entry name" value="DUF3800"/>
</dbReference>
<reference evidence="1 2" key="1">
    <citation type="submission" date="2020-10" db="EMBL/GenBank/DDBJ databases">
        <authorList>
            <person name="Castelo-Branco R."/>
            <person name="Eusebio N."/>
            <person name="Adriana R."/>
            <person name="Vieira A."/>
            <person name="Brugerolle De Fraissinette N."/>
            <person name="Rezende De Castro R."/>
            <person name="Schneider M.P."/>
            <person name="Vasconcelos V."/>
            <person name="Leao P.N."/>
        </authorList>
    </citation>
    <scope>NUCLEOTIDE SEQUENCE [LARGE SCALE GENOMIC DNA]</scope>
    <source>
        <strain evidence="1 2">LEGE 00250</strain>
    </source>
</reference>
<dbReference type="EMBL" id="JADEWB010000009">
    <property type="protein sequence ID" value="MBE9235057.1"/>
    <property type="molecule type" value="Genomic_DNA"/>
</dbReference>
<protein>
    <submittedName>
        <fullName evidence="1">DUF3800 domain-containing protein</fullName>
    </submittedName>
</protein>
<keyword evidence="2" id="KW-1185">Reference proteome</keyword>
<sequence>MLTTNMFLIYIDESGSYAADDRTNYFILASIAIHETDYSKNYEQISQLKRSIVKKKEPEDWELKGHDLCKGKELFKGWNFEARVRTFLCISETLNQIPCHILSVVVNKKLLFENREAMKDDVILYQFAFQNLLDRLDIFLKSFHESGILFLDSRSTHSTSKQNDRLVRAYRGWLNSCKYDCKFIEQPWLGASGFYVGLQLADYVAYLISLKTQNIQEDNRNFAFLTAFDIIQEKIHLVEIPENYNI</sequence>
<proteinExistence type="predicted"/>
<gene>
    <name evidence="1" type="ORF">IQ227_03120</name>
</gene>
<organism evidence="1 2">
    <name type="scientific">Sphaerospermopsis aphanizomenoides LEGE 00250</name>
    <dbReference type="NCBI Taxonomy" id="2777972"/>
    <lineage>
        <taxon>Bacteria</taxon>
        <taxon>Bacillati</taxon>
        <taxon>Cyanobacteriota</taxon>
        <taxon>Cyanophyceae</taxon>
        <taxon>Nostocales</taxon>
        <taxon>Aphanizomenonaceae</taxon>
        <taxon>Sphaerospermopsis</taxon>
        <taxon>Sphaerospermopsis aphanizomenoides</taxon>
    </lineage>
</organism>
<dbReference type="Pfam" id="PF12686">
    <property type="entry name" value="DUF3800"/>
    <property type="match status" value="1"/>
</dbReference>
<name>A0ABR9V998_9CYAN</name>
<evidence type="ECO:0000313" key="1">
    <source>
        <dbReference type="EMBL" id="MBE9235057.1"/>
    </source>
</evidence>
<evidence type="ECO:0000313" key="2">
    <source>
        <dbReference type="Proteomes" id="UP000606776"/>
    </source>
</evidence>
<dbReference type="Proteomes" id="UP000606776">
    <property type="component" value="Unassembled WGS sequence"/>
</dbReference>
<accession>A0ABR9V998</accession>
<comment type="caution">
    <text evidence="1">The sequence shown here is derived from an EMBL/GenBank/DDBJ whole genome shotgun (WGS) entry which is preliminary data.</text>
</comment>